<comment type="subcellular location">
    <subcellularLocation>
        <location evidence="1 8">Endoplasmic reticulum membrane</location>
        <topology evidence="1 8">Multi-pass membrane protein</topology>
    </subcellularLocation>
</comment>
<keyword evidence="2 8" id="KW-0328">Glycosyltransferase</keyword>
<comment type="caution">
    <text evidence="8">Lacks conserved residue(s) required for the propagation of feature annotation.</text>
</comment>
<keyword evidence="5 8" id="KW-0256">Endoplasmic reticulum</keyword>
<evidence type="ECO:0000313" key="10">
    <source>
        <dbReference type="Proteomes" id="UP001058974"/>
    </source>
</evidence>
<reference evidence="9 10" key="1">
    <citation type="journal article" date="2022" name="Nat. Genet.">
        <title>Improved pea reference genome and pan-genome highlight genomic features and evolutionary characteristics.</title>
        <authorList>
            <person name="Yang T."/>
            <person name="Liu R."/>
            <person name="Luo Y."/>
            <person name="Hu S."/>
            <person name="Wang D."/>
            <person name="Wang C."/>
            <person name="Pandey M.K."/>
            <person name="Ge S."/>
            <person name="Xu Q."/>
            <person name="Li N."/>
            <person name="Li G."/>
            <person name="Huang Y."/>
            <person name="Saxena R.K."/>
            <person name="Ji Y."/>
            <person name="Li M."/>
            <person name="Yan X."/>
            <person name="He Y."/>
            <person name="Liu Y."/>
            <person name="Wang X."/>
            <person name="Xiang C."/>
            <person name="Varshney R.K."/>
            <person name="Ding H."/>
            <person name="Gao S."/>
            <person name="Zong X."/>
        </authorList>
    </citation>
    <scope>NUCLEOTIDE SEQUENCE [LARGE SCALE GENOMIC DNA]</scope>
    <source>
        <strain evidence="9 10">cv. Zhongwan 6</strain>
    </source>
</reference>
<evidence type="ECO:0000256" key="2">
    <source>
        <dbReference type="ARBA" id="ARBA00022676"/>
    </source>
</evidence>
<keyword evidence="7 8" id="KW-0472">Membrane</keyword>
<evidence type="ECO:0000256" key="3">
    <source>
        <dbReference type="ARBA" id="ARBA00022679"/>
    </source>
</evidence>
<evidence type="ECO:0000256" key="6">
    <source>
        <dbReference type="ARBA" id="ARBA00022989"/>
    </source>
</evidence>
<dbReference type="GO" id="GO:0005789">
    <property type="term" value="C:endoplasmic reticulum membrane"/>
    <property type="evidence" value="ECO:0007669"/>
    <property type="project" value="UniProtKB-SubCell"/>
</dbReference>
<accession>A0A9D5APG9</accession>
<dbReference type="EMBL" id="JAMSHJ010000004">
    <property type="protein sequence ID" value="KAI5416603.1"/>
    <property type="molecule type" value="Genomic_DNA"/>
</dbReference>
<organism evidence="9 10">
    <name type="scientific">Pisum sativum</name>
    <name type="common">Garden pea</name>
    <name type="synonym">Lathyrus oleraceus</name>
    <dbReference type="NCBI Taxonomy" id="3888"/>
    <lineage>
        <taxon>Eukaryota</taxon>
        <taxon>Viridiplantae</taxon>
        <taxon>Streptophyta</taxon>
        <taxon>Embryophyta</taxon>
        <taxon>Tracheophyta</taxon>
        <taxon>Spermatophyta</taxon>
        <taxon>Magnoliopsida</taxon>
        <taxon>eudicotyledons</taxon>
        <taxon>Gunneridae</taxon>
        <taxon>Pentapetalae</taxon>
        <taxon>rosids</taxon>
        <taxon>fabids</taxon>
        <taxon>Fabales</taxon>
        <taxon>Fabaceae</taxon>
        <taxon>Papilionoideae</taxon>
        <taxon>50 kb inversion clade</taxon>
        <taxon>NPAAA clade</taxon>
        <taxon>Hologalegina</taxon>
        <taxon>IRL clade</taxon>
        <taxon>Fabeae</taxon>
        <taxon>Lathyrus</taxon>
    </lineage>
</organism>
<dbReference type="PANTHER" id="PTHR22760">
    <property type="entry name" value="GLYCOSYLTRANSFERASE"/>
    <property type="match status" value="1"/>
</dbReference>
<dbReference type="InterPro" id="IPR005599">
    <property type="entry name" value="GPI_mannosylTrfase"/>
</dbReference>
<dbReference type="GO" id="GO:0006506">
    <property type="term" value="P:GPI anchor biosynthetic process"/>
    <property type="evidence" value="ECO:0007669"/>
    <property type="project" value="TreeGrafter"/>
</dbReference>
<evidence type="ECO:0000256" key="8">
    <source>
        <dbReference type="RuleBase" id="RU363075"/>
    </source>
</evidence>
<protein>
    <recommendedName>
        <fullName evidence="8">Mannosyltransferase</fullName>
        <ecNumber evidence="8">2.4.1.-</ecNumber>
    </recommendedName>
</protein>
<dbReference type="Gramene" id="Psat04G0158600-T8">
    <property type="protein sequence ID" value="KAI5416603.1"/>
    <property type="gene ID" value="KIW84_041586"/>
</dbReference>
<dbReference type="PANTHER" id="PTHR22760:SF4">
    <property type="entry name" value="GPI MANNOSYLTRANSFERASE 3"/>
    <property type="match status" value="1"/>
</dbReference>
<evidence type="ECO:0000256" key="4">
    <source>
        <dbReference type="ARBA" id="ARBA00022692"/>
    </source>
</evidence>
<feature type="transmembrane region" description="Helical" evidence="8">
    <location>
        <begin position="92"/>
        <end position="110"/>
    </location>
</feature>
<dbReference type="Pfam" id="PF03901">
    <property type="entry name" value="Glyco_transf_22"/>
    <property type="match status" value="1"/>
</dbReference>
<evidence type="ECO:0000313" key="9">
    <source>
        <dbReference type="EMBL" id="KAI5416603.1"/>
    </source>
</evidence>
<sequence>MTVTSTSITMRQRRQSYKDEYTKQTLQTPNFPKSVSDKQIFAFCLAFRMLNSLLVQSYFNPDEHWQGPEVAHRIAFGYGHLTWEWKQGIRSYFHPLIFLPLYKILALLHLDTPWFMVLDSL</sequence>
<keyword evidence="10" id="KW-1185">Reference proteome</keyword>
<dbReference type="GO" id="GO:0000026">
    <property type="term" value="F:alpha-1,2-mannosyltransferase activity"/>
    <property type="evidence" value="ECO:0007669"/>
    <property type="project" value="TreeGrafter"/>
</dbReference>
<evidence type="ECO:0000256" key="1">
    <source>
        <dbReference type="ARBA" id="ARBA00004477"/>
    </source>
</evidence>
<evidence type="ECO:0000256" key="7">
    <source>
        <dbReference type="ARBA" id="ARBA00023136"/>
    </source>
</evidence>
<proteinExistence type="inferred from homology"/>
<keyword evidence="3" id="KW-0808">Transferase</keyword>
<evidence type="ECO:0000256" key="5">
    <source>
        <dbReference type="ARBA" id="ARBA00022824"/>
    </source>
</evidence>
<comment type="caution">
    <text evidence="9">The sequence shown here is derived from an EMBL/GenBank/DDBJ whole genome shotgun (WGS) entry which is preliminary data.</text>
</comment>
<dbReference type="EC" id="2.4.1.-" evidence="8"/>
<gene>
    <name evidence="9" type="ORF">KIW84_041586</name>
</gene>
<dbReference type="AlphaFoldDB" id="A0A9D5APG9"/>
<keyword evidence="6 8" id="KW-1133">Transmembrane helix</keyword>
<name>A0A9D5APG9_PEA</name>
<keyword evidence="4 8" id="KW-0812">Transmembrane</keyword>
<comment type="similarity">
    <text evidence="8">Belongs to the glycosyltransferase 22 family.</text>
</comment>
<dbReference type="Proteomes" id="UP001058974">
    <property type="component" value="Chromosome 4"/>
</dbReference>